<gene>
    <name evidence="2" type="ORF">BSZ39_06330</name>
</gene>
<evidence type="ECO:0000313" key="3">
    <source>
        <dbReference type="Proteomes" id="UP000185628"/>
    </source>
</evidence>
<accession>A0A1Q5Q2V1</accession>
<name>A0A1Q5Q2V1_9ACTO</name>
<dbReference type="OrthoDB" id="9963255at2"/>
<organism evidence="2 3">
    <name type="scientific">Bowdeniella nasicola</name>
    <dbReference type="NCBI Taxonomy" id="208480"/>
    <lineage>
        <taxon>Bacteria</taxon>
        <taxon>Bacillati</taxon>
        <taxon>Actinomycetota</taxon>
        <taxon>Actinomycetes</taxon>
        <taxon>Actinomycetales</taxon>
        <taxon>Actinomycetaceae</taxon>
        <taxon>Bowdeniella</taxon>
    </lineage>
</organism>
<evidence type="ECO:0000256" key="1">
    <source>
        <dbReference type="SAM" id="MobiDB-lite"/>
    </source>
</evidence>
<sequence length="114" mass="12167">MTPERRAKAGTWQPGADPVDDTRLPDVAFGEPDPGEDDEQPSVRVVAGSPDSDELAALIAGLTGVFAANGHHESPPEPAALGAADCEWNRRARPGARTFAAFSGGDDCWRWRDR</sequence>
<evidence type="ECO:0000313" key="2">
    <source>
        <dbReference type="EMBL" id="OKL54019.1"/>
    </source>
</evidence>
<feature type="region of interest" description="Disordered" evidence="1">
    <location>
        <begin position="1"/>
        <end position="49"/>
    </location>
</feature>
<comment type="caution">
    <text evidence="2">The sequence shown here is derived from an EMBL/GenBank/DDBJ whole genome shotgun (WGS) entry which is preliminary data.</text>
</comment>
<dbReference type="GO" id="GO:0004658">
    <property type="term" value="F:propionyl-CoA carboxylase activity"/>
    <property type="evidence" value="ECO:0007669"/>
    <property type="project" value="InterPro"/>
</dbReference>
<proteinExistence type="predicted"/>
<protein>
    <recommendedName>
        <fullName evidence="4">Acyl-CoA carboxylase epsilon subunit</fullName>
    </recommendedName>
</protein>
<dbReference type="Pfam" id="PF13822">
    <property type="entry name" value="ACC_epsilon"/>
    <property type="match status" value="1"/>
</dbReference>
<dbReference type="InterPro" id="IPR032716">
    <property type="entry name" value="ACC_epsilon"/>
</dbReference>
<dbReference type="RefSeq" id="WP_073716531.1">
    <property type="nucleotide sequence ID" value="NZ_MQVR01000030.1"/>
</dbReference>
<keyword evidence="3" id="KW-1185">Reference proteome</keyword>
<dbReference type="EMBL" id="MQVR01000030">
    <property type="protein sequence ID" value="OKL54019.1"/>
    <property type="molecule type" value="Genomic_DNA"/>
</dbReference>
<dbReference type="Proteomes" id="UP000185628">
    <property type="component" value="Unassembled WGS sequence"/>
</dbReference>
<dbReference type="AlphaFoldDB" id="A0A1Q5Q2V1"/>
<evidence type="ECO:0008006" key="4">
    <source>
        <dbReference type="Google" id="ProtNLM"/>
    </source>
</evidence>
<dbReference type="GO" id="GO:0003989">
    <property type="term" value="F:acetyl-CoA carboxylase activity"/>
    <property type="evidence" value="ECO:0007669"/>
    <property type="project" value="InterPro"/>
</dbReference>
<reference evidence="2" key="1">
    <citation type="submission" date="2016-12" db="EMBL/GenBank/DDBJ databases">
        <authorList>
            <person name="Song W.-J."/>
            <person name="Kurnit D.M."/>
        </authorList>
    </citation>
    <scope>NUCLEOTIDE SEQUENCE [LARGE SCALE GENOMIC DNA]</scope>
    <source>
        <strain evidence="2">DSM 19116</strain>
    </source>
</reference>